<dbReference type="InterPro" id="IPR052514">
    <property type="entry name" value="SAM-dependent_MTase"/>
</dbReference>
<evidence type="ECO:0000313" key="2">
    <source>
        <dbReference type="EMBL" id="SVD06057.1"/>
    </source>
</evidence>
<feature type="domain" description="Methyltransferase FkbM" evidence="1">
    <location>
        <begin position="116"/>
        <end position="264"/>
    </location>
</feature>
<dbReference type="InterPro" id="IPR029063">
    <property type="entry name" value="SAM-dependent_MTases_sf"/>
</dbReference>
<dbReference type="NCBIfam" id="TIGR01444">
    <property type="entry name" value="fkbM_fam"/>
    <property type="match status" value="1"/>
</dbReference>
<reference evidence="2" key="1">
    <citation type="submission" date="2018-05" db="EMBL/GenBank/DDBJ databases">
        <authorList>
            <person name="Lanie J.A."/>
            <person name="Ng W.-L."/>
            <person name="Kazmierczak K.M."/>
            <person name="Andrzejewski T.M."/>
            <person name="Davidsen T.M."/>
            <person name="Wayne K.J."/>
            <person name="Tettelin H."/>
            <person name="Glass J.I."/>
            <person name="Rusch D."/>
            <person name="Podicherti R."/>
            <person name="Tsui H.-C.T."/>
            <person name="Winkler M.E."/>
        </authorList>
    </citation>
    <scope>NUCLEOTIDE SEQUENCE</scope>
</reference>
<dbReference type="Pfam" id="PF05050">
    <property type="entry name" value="Methyltransf_21"/>
    <property type="match status" value="1"/>
</dbReference>
<sequence length="292" mass="33538">KEYLKSFFYILEPFNRYRKTYKNFFHVLSCVSKQKFPISAVLKNGEKKILKNYYETYLTSFQIMDDYRIDGTVISISKPNISKTKIDFGNNNGDIYAVFFEEIYKFLPVQDQIIIDIGANIGDSSIYFSIRGAKKVIALEPLPKNYSLAESNIKNNHLENKIDLFLGGCSNSNGHIFVDPEKEGAGSSTNHSNQKLKVPLKTLETILKENNFEPTLLKLDCEGCEYDTILSSSEETLKNFSHIQIEYHYGYKTLKQKLESCGFDVSITKPNFIRNKQAGKTMFFGYIFAKKL</sequence>
<evidence type="ECO:0000259" key="1">
    <source>
        <dbReference type="Pfam" id="PF05050"/>
    </source>
</evidence>
<dbReference type="InterPro" id="IPR006342">
    <property type="entry name" value="FkbM_mtfrase"/>
</dbReference>
<organism evidence="2">
    <name type="scientific">marine metagenome</name>
    <dbReference type="NCBI Taxonomy" id="408172"/>
    <lineage>
        <taxon>unclassified sequences</taxon>
        <taxon>metagenomes</taxon>
        <taxon>ecological metagenomes</taxon>
    </lineage>
</organism>
<dbReference type="Gene3D" id="3.40.50.150">
    <property type="entry name" value="Vaccinia Virus protein VP39"/>
    <property type="match status" value="1"/>
</dbReference>
<dbReference type="SUPFAM" id="SSF53335">
    <property type="entry name" value="S-adenosyl-L-methionine-dependent methyltransferases"/>
    <property type="match status" value="1"/>
</dbReference>
<dbReference type="CDD" id="cd02440">
    <property type="entry name" value="AdoMet_MTases"/>
    <property type="match status" value="1"/>
</dbReference>
<protein>
    <recommendedName>
        <fullName evidence="1">Methyltransferase FkbM domain-containing protein</fullName>
    </recommendedName>
</protein>
<dbReference type="PANTHER" id="PTHR34203:SF15">
    <property type="entry name" value="SLL1173 PROTEIN"/>
    <property type="match status" value="1"/>
</dbReference>
<name>A0A382SA15_9ZZZZ</name>
<dbReference type="PANTHER" id="PTHR34203">
    <property type="entry name" value="METHYLTRANSFERASE, FKBM FAMILY PROTEIN"/>
    <property type="match status" value="1"/>
</dbReference>
<feature type="non-terminal residue" evidence="2">
    <location>
        <position position="1"/>
    </location>
</feature>
<gene>
    <name evidence="2" type="ORF">METZ01_LOCUS358911</name>
</gene>
<accession>A0A382SA15</accession>
<dbReference type="AlphaFoldDB" id="A0A382SA15"/>
<dbReference type="EMBL" id="UINC01127137">
    <property type="protein sequence ID" value="SVD06057.1"/>
    <property type="molecule type" value="Genomic_DNA"/>
</dbReference>
<proteinExistence type="predicted"/>